<feature type="transmembrane region" description="Helical" evidence="1">
    <location>
        <begin position="7"/>
        <end position="29"/>
    </location>
</feature>
<accession>A0A0F2T361</accession>
<protein>
    <submittedName>
        <fullName evidence="2">Membrane protein</fullName>
    </submittedName>
</protein>
<proteinExistence type="predicted"/>
<feature type="transmembrane region" description="Helical" evidence="1">
    <location>
        <begin position="35"/>
        <end position="55"/>
    </location>
</feature>
<keyword evidence="1" id="KW-1133">Transmembrane helix</keyword>
<name>A0A0F2T361_STRR3</name>
<keyword evidence="1" id="KW-0472">Membrane</keyword>
<evidence type="ECO:0000313" key="3">
    <source>
        <dbReference type="Proteomes" id="UP000033699"/>
    </source>
</evidence>
<feature type="non-terminal residue" evidence="2">
    <location>
        <position position="1"/>
    </location>
</feature>
<dbReference type="AlphaFoldDB" id="A0A0F2T361"/>
<dbReference type="EMBL" id="JZKH01000358">
    <property type="protein sequence ID" value="KJS57674.1"/>
    <property type="molecule type" value="Genomic_DNA"/>
</dbReference>
<dbReference type="PATRIC" id="fig|359131.3.peg.4426"/>
<reference evidence="2 3" key="1">
    <citation type="submission" date="2015-02" db="EMBL/GenBank/DDBJ databases">
        <authorList>
            <person name="Ju K.-S."/>
            <person name="Doroghazi J.R."/>
            <person name="Metcalf W."/>
        </authorList>
    </citation>
    <scope>NUCLEOTIDE SEQUENCE [LARGE SCALE GENOMIC DNA]</scope>
    <source>
        <strain evidence="2 3">ATCC 31215</strain>
    </source>
</reference>
<evidence type="ECO:0000313" key="2">
    <source>
        <dbReference type="EMBL" id="KJS57674.1"/>
    </source>
</evidence>
<keyword evidence="3" id="KW-1185">Reference proteome</keyword>
<gene>
    <name evidence="2" type="ORF">VM95_38195</name>
</gene>
<comment type="caution">
    <text evidence="2">The sequence shown here is derived from an EMBL/GenBank/DDBJ whole genome shotgun (WGS) entry which is preliminary data.</text>
</comment>
<evidence type="ECO:0000256" key="1">
    <source>
        <dbReference type="SAM" id="Phobius"/>
    </source>
</evidence>
<organism evidence="2 3">
    <name type="scientific">Streptomyces rubellomurinus (strain ATCC 31215)</name>
    <dbReference type="NCBI Taxonomy" id="359131"/>
    <lineage>
        <taxon>Bacteria</taxon>
        <taxon>Bacillati</taxon>
        <taxon>Actinomycetota</taxon>
        <taxon>Actinomycetes</taxon>
        <taxon>Kitasatosporales</taxon>
        <taxon>Streptomycetaceae</taxon>
        <taxon>Streptomyces</taxon>
    </lineage>
</organism>
<keyword evidence="1" id="KW-0812">Transmembrane</keyword>
<dbReference type="Proteomes" id="UP000033699">
    <property type="component" value="Unassembled WGS sequence"/>
</dbReference>
<sequence>AEQGRALIGMPIGLAIVLAVSGILPGFVTPSGLPTWARISIGALAEVAFLLYALVLGRKAVAGGEVGDLAEADRPDLQPVAA</sequence>